<dbReference type="Pfam" id="PF13946">
    <property type="entry name" value="DUF4214"/>
    <property type="match status" value="1"/>
</dbReference>
<dbReference type="SUPFAM" id="SSF89260">
    <property type="entry name" value="Collagen-binding domain"/>
    <property type="match status" value="1"/>
</dbReference>
<dbReference type="Gene3D" id="1.10.3130.20">
    <property type="entry name" value="Phycobilisome linker domain"/>
    <property type="match status" value="1"/>
</dbReference>
<protein>
    <submittedName>
        <fullName evidence="5">DUF4214 domain-containing protein</fullName>
    </submittedName>
</protein>
<evidence type="ECO:0000313" key="5">
    <source>
        <dbReference type="EMBL" id="MYN28951.1"/>
    </source>
</evidence>
<organism evidence="5 6">
    <name type="scientific">Duganella levis</name>
    <dbReference type="NCBI Taxonomy" id="2692169"/>
    <lineage>
        <taxon>Bacteria</taxon>
        <taxon>Pseudomonadati</taxon>
        <taxon>Pseudomonadota</taxon>
        <taxon>Betaproteobacteria</taxon>
        <taxon>Burkholderiales</taxon>
        <taxon>Oxalobacteraceae</taxon>
        <taxon>Telluria group</taxon>
        <taxon>Duganella</taxon>
    </lineage>
</organism>
<dbReference type="InterPro" id="IPR007280">
    <property type="entry name" value="Peptidase_C_arc/bac"/>
</dbReference>
<sequence>MADDYSASIITTGKLTVGGSTTGVVETNYDTDWFKISLTAGTTYLFSVAGNANSSSALSNFSNIDLSMYDAQGNVGSYISTYSSATGAVGQFTAQSSGTYFFSMRSYYTGGYTVKAVTPAADDYRADVQTTASLTNGVAVSGVFERLDDVDWFKFHADAGQVVGFTGAGVLANASYYTPVVYDANGNYQTSVGQSPFVATTSGDYYLAVSAGGRTGAYSQTMQIIADDYANDNTSSAELSAGGQISGSIDYYSDADRFKISLEAGNIYTLTLKPHGTAAGAPSLNVYLPSGAYDYGNTGSTASDGSITLRYQATVSGVYGIGVSGTVVQSYVLAASAGELDDYGNTQATATALTLGSAVNGLLQGARDIDMLKVDLKAGVTYKFDLTSDAPAGYSINSLLLDANGQQLASLGYGNTNTSYSYTPGKDGTYYLSQTNYYASNSNTAFTLTASAATDDFSANSGTAGRLNIGGATKGVIESGGDRDWFAVSLNAGGYYWFKLDGAAEGGGTLNSSSYVSFKLLDSNGNQVAGTSNYSYGTGITVPFTPTTKGTYYVEVGSTNSSGSYTVKAQLGKADDYGNDQAHAAAMAPDSVVKGELELTTDKDMFKLSVVAGMTYSVELTPQTGTNYYALNLDVSGPGYLNVRYVSSSDKVVRLFEASASGDYYVGVSASSAYNWSGAYTLVARSMGIDDFSADTKTTAMLTPAAPLHGVIGVADDHDWIRVHLDAGRSYVFDLKGNKSGGGTLDTGILYGSAASMTLLAANGNSLAYSSLPDASHGSDPRLQYWAATSGDYYLDVRGSGQAGSTGSYTVVEVQANLDTTGPKLLSSSIAAGATDIGLKPTFSLTFDETIMLGSGVTLTDGYGAVVQGANGPLLATVAGNTLTVDPRATLMPGMTYTVNLPQGIVVDLAGNSAGSQSFSFTTTKPVSAGTNGNDYLIGSGNGLTLDGGAGTDTVYYASSRSSFNISRGSDGSAVVRDYRSATGDKLAGVERLLFSDGGYALDTDGIGGQAYRLYKSAFNRAPDQEGLGFWITQMDHGMSLKEVASLFLTSPEFARTYGSATSDADLVKLMYQNVLGRAPDAEGNSFWLSHLQSDTTRAELLTAFSESAENQAAVAQVIGNGFAYTPYG</sequence>
<dbReference type="InterPro" id="IPR038255">
    <property type="entry name" value="PBS_linker_sf"/>
</dbReference>
<feature type="domain" description="Peptidase C-terminal archaeal/bacterial" evidence="2">
    <location>
        <begin position="482"/>
        <end position="557"/>
    </location>
</feature>
<name>A0ABW9W4U5_9BURK</name>
<evidence type="ECO:0000256" key="1">
    <source>
        <dbReference type="ARBA" id="ARBA00022729"/>
    </source>
</evidence>
<dbReference type="Gene3D" id="2.60.120.380">
    <property type="match status" value="7"/>
</dbReference>
<evidence type="ECO:0000259" key="2">
    <source>
        <dbReference type="Pfam" id="PF04151"/>
    </source>
</evidence>
<proteinExistence type="predicted"/>
<keyword evidence="1" id="KW-0732">Signal</keyword>
<gene>
    <name evidence="5" type="ORF">GTP69_21335</name>
</gene>
<dbReference type="InterPro" id="IPR032812">
    <property type="entry name" value="SbsA_Ig"/>
</dbReference>
<dbReference type="SUPFAM" id="SSF51120">
    <property type="entry name" value="beta-Roll"/>
    <property type="match status" value="1"/>
</dbReference>
<dbReference type="RefSeq" id="WP_161056734.1">
    <property type="nucleotide sequence ID" value="NZ_WWCT01000019.1"/>
</dbReference>
<feature type="domain" description="DUF4214" evidence="4">
    <location>
        <begin position="1045"/>
        <end position="1113"/>
    </location>
</feature>
<reference evidence="5 6" key="1">
    <citation type="submission" date="2019-12" db="EMBL/GenBank/DDBJ databases">
        <title>Novel species isolated from a subtropical stream in China.</title>
        <authorList>
            <person name="Lu H."/>
        </authorList>
    </citation>
    <scope>NUCLEOTIDE SEQUENCE [LARGE SCALE GENOMIC DNA]</scope>
    <source>
        <strain evidence="5 6">CY42W</strain>
    </source>
</reference>
<dbReference type="Pfam" id="PF13205">
    <property type="entry name" value="Big_5"/>
    <property type="match status" value="1"/>
</dbReference>
<dbReference type="EMBL" id="WWCT01000019">
    <property type="protein sequence ID" value="MYN28951.1"/>
    <property type="molecule type" value="Genomic_DNA"/>
</dbReference>
<comment type="caution">
    <text evidence="5">The sequence shown here is derived from an EMBL/GenBank/DDBJ whole genome shotgun (WGS) entry which is preliminary data.</text>
</comment>
<evidence type="ECO:0000259" key="3">
    <source>
        <dbReference type="Pfam" id="PF13205"/>
    </source>
</evidence>
<accession>A0ABW9W4U5</accession>
<keyword evidence="6" id="KW-1185">Reference proteome</keyword>
<dbReference type="Proteomes" id="UP000642144">
    <property type="component" value="Unassembled WGS sequence"/>
</dbReference>
<evidence type="ECO:0000259" key="4">
    <source>
        <dbReference type="Pfam" id="PF13946"/>
    </source>
</evidence>
<dbReference type="InterPro" id="IPR011049">
    <property type="entry name" value="Serralysin-like_metalloprot_C"/>
</dbReference>
<evidence type="ECO:0000313" key="6">
    <source>
        <dbReference type="Proteomes" id="UP000642144"/>
    </source>
</evidence>
<dbReference type="Pfam" id="PF04151">
    <property type="entry name" value="PPC"/>
    <property type="match status" value="1"/>
</dbReference>
<feature type="domain" description="SbsA Ig-like" evidence="3">
    <location>
        <begin position="819"/>
        <end position="923"/>
    </location>
</feature>
<dbReference type="InterPro" id="IPR025282">
    <property type="entry name" value="DUF4214"/>
</dbReference>